<reference evidence="2" key="1">
    <citation type="journal article" date="2019" name="Int. J. Syst. Evol. Microbiol.">
        <title>The Global Catalogue of Microorganisms (GCM) 10K type strain sequencing project: providing services to taxonomists for standard genome sequencing and annotation.</title>
        <authorList>
            <consortium name="The Broad Institute Genomics Platform"/>
            <consortium name="The Broad Institute Genome Sequencing Center for Infectious Disease"/>
            <person name="Wu L."/>
            <person name="Ma J."/>
        </authorList>
    </citation>
    <scope>NUCLEOTIDE SEQUENCE [LARGE SCALE GENOMIC DNA]</scope>
    <source>
        <strain evidence="2">CGMCC 1.12286</strain>
    </source>
</reference>
<gene>
    <name evidence="1" type="ORF">ACFSB2_06770</name>
</gene>
<name>A0ABW4JH69_9BACL</name>
<sequence length="61" mass="6906">MSASAKHISEFDHSNVRDDAPIVFFDLWATLIDEKPGSPFYAAISNQMNVDLQKFVEAYRA</sequence>
<keyword evidence="2" id="KW-1185">Reference proteome</keyword>
<organism evidence="1 2">
    <name type="scientific">Alicyclobacillus fodiniaquatilis</name>
    <dbReference type="NCBI Taxonomy" id="1661150"/>
    <lineage>
        <taxon>Bacteria</taxon>
        <taxon>Bacillati</taxon>
        <taxon>Bacillota</taxon>
        <taxon>Bacilli</taxon>
        <taxon>Bacillales</taxon>
        <taxon>Alicyclobacillaceae</taxon>
        <taxon>Alicyclobacillus</taxon>
    </lineage>
</organism>
<accession>A0ABW4JH69</accession>
<evidence type="ECO:0000313" key="2">
    <source>
        <dbReference type="Proteomes" id="UP001597079"/>
    </source>
</evidence>
<dbReference type="RefSeq" id="WP_377942277.1">
    <property type="nucleotide sequence ID" value="NZ_JBHUCX010000020.1"/>
</dbReference>
<protein>
    <submittedName>
        <fullName evidence="1">Uncharacterized protein</fullName>
    </submittedName>
</protein>
<comment type="caution">
    <text evidence="1">The sequence shown here is derived from an EMBL/GenBank/DDBJ whole genome shotgun (WGS) entry which is preliminary data.</text>
</comment>
<proteinExistence type="predicted"/>
<dbReference type="Proteomes" id="UP001597079">
    <property type="component" value="Unassembled WGS sequence"/>
</dbReference>
<dbReference type="EMBL" id="JBHUCX010000020">
    <property type="protein sequence ID" value="MFD1674407.1"/>
    <property type="molecule type" value="Genomic_DNA"/>
</dbReference>
<evidence type="ECO:0000313" key="1">
    <source>
        <dbReference type="EMBL" id="MFD1674407.1"/>
    </source>
</evidence>